<protein>
    <recommendedName>
        <fullName evidence="3">DUF3570 domain-containing protein</fullName>
    </recommendedName>
</protein>
<dbReference type="InterPro" id="IPR021953">
    <property type="entry name" value="DUF3570"/>
</dbReference>
<dbReference type="EMBL" id="UOFR01000003">
    <property type="protein sequence ID" value="VAW90696.1"/>
    <property type="molecule type" value="Genomic_DNA"/>
</dbReference>
<dbReference type="PROSITE" id="PS51257">
    <property type="entry name" value="PROKAR_LIPOPROTEIN"/>
    <property type="match status" value="1"/>
</dbReference>
<dbReference type="Pfam" id="PF12094">
    <property type="entry name" value="DUF3570"/>
    <property type="match status" value="1"/>
</dbReference>
<gene>
    <name evidence="2" type="ORF">MNBD_GAMMA21-1776</name>
</gene>
<proteinExistence type="predicted"/>
<organism evidence="2">
    <name type="scientific">hydrothermal vent metagenome</name>
    <dbReference type="NCBI Taxonomy" id="652676"/>
    <lineage>
        <taxon>unclassified sequences</taxon>
        <taxon>metagenomes</taxon>
        <taxon>ecological metagenomes</taxon>
    </lineage>
</organism>
<feature type="compositionally biased region" description="Polar residues" evidence="1">
    <location>
        <begin position="101"/>
        <end position="115"/>
    </location>
</feature>
<name>A0A3B1ADN9_9ZZZZ</name>
<dbReference type="AlphaFoldDB" id="A0A3B1ADN9"/>
<evidence type="ECO:0008006" key="3">
    <source>
        <dbReference type="Google" id="ProtNLM"/>
    </source>
</evidence>
<accession>A0A3B1ADN9</accession>
<evidence type="ECO:0000313" key="2">
    <source>
        <dbReference type="EMBL" id="VAW90696.1"/>
    </source>
</evidence>
<evidence type="ECO:0000256" key="1">
    <source>
        <dbReference type="SAM" id="MobiDB-lite"/>
    </source>
</evidence>
<feature type="region of interest" description="Disordered" evidence="1">
    <location>
        <begin position="101"/>
        <end position="120"/>
    </location>
</feature>
<reference evidence="2" key="1">
    <citation type="submission" date="2018-06" db="EMBL/GenBank/DDBJ databases">
        <authorList>
            <person name="Zhirakovskaya E."/>
        </authorList>
    </citation>
    <scope>NUCLEOTIDE SEQUENCE</scope>
</reference>
<sequence length="433" mass="48511">MQLNKKPMKTKHKNISGSLAIATASLLGCVSHSTLVSAEEDWEIDTSVLYYSETGRVSLVEPIIRARKDFGDESFLNFKLVIDTLTGSSANGAIPTTEAQTFTSASGNSTYSTPASEAPLDPNFRDNRVAISVDWEHSLAKNWRASYGLNYSNEINYESIGVSTAFNRDFNQKNSTLTLGLSYNADSVNPIGGIPFAMTFMDVNGPSKAVKSGAEDKNVYDILIGWTQVISRKDLMQFNFNYGNESGYLDDGYKILSVVDGATGDLSANLNQRYVYEKRPDSRTRQAAYWRWSHQFTTDVFRLSYRYFWDDWGITSHTVDSRYRWEFTKGQYLEPHARYYVQSAADFYNTSLIDTEVSPTTIASADYRLADMISTTLGIKYGIEIGDSSEISFRAEAISQQADPSRVIGNQSNQDLVPDVNAVFFQLNYSIIF</sequence>